<dbReference type="InterPro" id="IPR036736">
    <property type="entry name" value="ACP-like_sf"/>
</dbReference>
<comment type="subcellular location">
    <subcellularLocation>
        <location evidence="1">Mitochondrion</location>
    </subcellularLocation>
</comment>
<organism evidence="16 17">
    <name type="scientific">Balaenoptera physalus</name>
    <name type="common">Fin whale</name>
    <name type="synonym">Balaena physalus</name>
    <dbReference type="NCBI Taxonomy" id="9770"/>
    <lineage>
        <taxon>Eukaryota</taxon>
        <taxon>Metazoa</taxon>
        <taxon>Chordata</taxon>
        <taxon>Craniata</taxon>
        <taxon>Vertebrata</taxon>
        <taxon>Euteleostomi</taxon>
        <taxon>Mammalia</taxon>
        <taxon>Eutheria</taxon>
        <taxon>Laurasiatheria</taxon>
        <taxon>Artiodactyla</taxon>
        <taxon>Whippomorpha</taxon>
        <taxon>Cetacea</taxon>
        <taxon>Mysticeti</taxon>
        <taxon>Balaenopteridae</taxon>
        <taxon>Balaenoptera</taxon>
    </lineage>
</organism>
<keyword evidence="6" id="KW-0597">Phosphoprotein</keyword>
<keyword evidence="8" id="KW-0276">Fatty acid metabolism</keyword>
<evidence type="ECO:0000256" key="8">
    <source>
        <dbReference type="ARBA" id="ARBA00022832"/>
    </source>
</evidence>
<evidence type="ECO:0000256" key="14">
    <source>
        <dbReference type="RuleBase" id="RU000722"/>
    </source>
</evidence>
<dbReference type="GO" id="GO:0045271">
    <property type="term" value="C:respiratory chain complex I"/>
    <property type="evidence" value="ECO:0007669"/>
    <property type="project" value="UniProtKB-ARBA"/>
</dbReference>
<proteinExistence type="inferred from homology"/>
<evidence type="ECO:0000256" key="3">
    <source>
        <dbReference type="ARBA" id="ARBA00022448"/>
    </source>
</evidence>
<evidence type="ECO:0000313" key="17">
    <source>
        <dbReference type="Proteomes" id="UP000437017"/>
    </source>
</evidence>
<keyword evidence="3" id="KW-0813">Transport</keyword>
<comment type="function">
    <text evidence="14">Carrier of the growing fatty acid chain in fatty acid biosynthesis.</text>
</comment>
<keyword evidence="12" id="KW-0496">Mitochondrion</keyword>
<evidence type="ECO:0000256" key="11">
    <source>
        <dbReference type="ARBA" id="ARBA00023098"/>
    </source>
</evidence>
<evidence type="ECO:0000256" key="1">
    <source>
        <dbReference type="ARBA" id="ARBA00004173"/>
    </source>
</evidence>
<evidence type="ECO:0000256" key="7">
    <source>
        <dbReference type="ARBA" id="ARBA00022660"/>
    </source>
</evidence>
<dbReference type="Pfam" id="PF00550">
    <property type="entry name" value="PP-binding"/>
    <property type="match status" value="1"/>
</dbReference>
<gene>
    <name evidence="16" type="ORF">E2I00_001809</name>
</gene>
<evidence type="ECO:0000256" key="2">
    <source>
        <dbReference type="ARBA" id="ARBA00010930"/>
    </source>
</evidence>
<dbReference type="InterPro" id="IPR006162">
    <property type="entry name" value="Ppantetheine_attach_site"/>
</dbReference>
<evidence type="ECO:0000313" key="16">
    <source>
        <dbReference type="EMBL" id="KAB0389535.1"/>
    </source>
</evidence>
<dbReference type="EMBL" id="SGJD01007168">
    <property type="protein sequence ID" value="KAB0389535.1"/>
    <property type="molecule type" value="Genomic_DNA"/>
</dbReference>
<protein>
    <recommendedName>
        <fullName evidence="14">Acyl carrier protein</fullName>
    </recommendedName>
</protein>
<dbReference type="OrthoDB" id="448946at2759"/>
<dbReference type="FunFam" id="1.10.1200.10:FF:000008">
    <property type="entry name" value="Acyl carrier protein"/>
    <property type="match status" value="1"/>
</dbReference>
<feature type="domain" description="Carrier" evidence="15">
    <location>
        <begin position="158"/>
        <end position="233"/>
    </location>
</feature>
<evidence type="ECO:0000256" key="9">
    <source>
        <dbReference type="ARBA" id="ARBA00022946"/>
    </source>
</evidence>
<dbReference type="InterPro" id="IPR009081">
    <property type="entry name" value="PP-bd_ACP"/>
</dbReference>
<keyword evidence="7" id="KW-0679">Respiratory chain</keyword>
<dbReference type="GO" id="GO:0000036">
    <property type="term" value="F:acyl carrier activity"/>
    <property type="evidence" value="ECO:0007669"/>
    <property type="project" value="TreeGrafter"/>
</dbReference>
<keyword evidence="9" id="KW-0809">Transit peptide</keyword>
<evidence type="ECO:0000256" key="6">
    <source>
        <dbReference type="ARBA" id="ARBA00022553"/>
    </source>
</evidence>
<comment type="similarity">
    <text evidence="2">Belongs to the acyl carrier protein (ACP) family.</text>
</comment>
<evidence type="ECO:0000256" key="5">
    <source>
        <dbReference type="ARBA" id="ARBA00022516"/>
    </source>
</evidence>
<dbReference type="HAMAP" id="MF_01217">
    <property type="entry name" value="Acyl_carrier"/>
    <property type="match status" value="1"/>
</dbReference>
<keyword evidence="17" id="KW-1185">Reference proteome</keyword>
<evidence type="ECO:0000259" key="15">
    <source>
        <dbReference type="PROSITE" id="PS50075"/>
    </source>
</evidence>
<evidence type="ECO:0000256" key="4">
    <source>
        <dbReference type="ARBA" id="ARBA00022450"/>
    </source>
</evidence>
<dbReference type="Proteomes" id="UP000437017">
    <property type="component" value="Unassembled WGS sequence"/>
</dbReference>
<comment type="caution">
    <text evidence="16">The sequence shown here is derived from an EMBL/GenBank/DDBJ whole genome shotgun (WGS) entry which is preliminary data.</text>
</comment>
<accession>A0A643BPJ5</accession>
<evidence type="ECO:0000256" key="12">
    <source>
        <dbReference type="ARBA" id="ARBA00023128"/>
    </source>
</evidence>
<name>A0A643BPJ5_BALPH</name>
<keyword evidence="4 14" id="KW-0596">Phosphopantetheine</keyword>
<dbReference type="InterPro" id="IPR003231">
    <property type="entry name" value="ACP"/>
</dbReference>
<dbReference type="PANTHER" id="PTHR20863">
    <property type="entry name" value="ACYL CARRIER PROTEIN"/>
    <property type="match status" value="1"/>
</dbReference>
<evidence type="ECO:0000256" key="10">
    <source>
        <dbReference type="ARBA" id="ARBA00022982"/>
    </source>
</evidence>
<dbReference type="SUPFAM" id="SSF47336">
    <property type="entry name" value="ACP-like"/>
    <property type="match status" value="1"/>
</dbReference>
<dbReference type="PANTHER" id="PTHR20863:SF28">
    <property type="entry name" value="ACYL CARRIER PROTEIN, MITOCHONDRIAL"/>
    <property type="match status" value="1"/>
</dbReference>
<dbReference type="GO" id="GO:0031966">
    <property type="term" value="C:mitochondrial membrane"/>
    <property type="evidence" value="ECO:0007669"/>
    <property type="project" value="UniProtKB-ARBA"/>
</dbReference>
<sequence>MEEEGVAPELLTTWSQDPGAPEAPPLVLHAVRFRKRNCFRLMAHFAFLAVSEEKHLRFGKLPQRPLLLTDLAIAAHSGYKSCKPHLNSPLEGAEELRTGARGVLQGPDSLDSFSYFAGSFSINISLLMSRVSIVQTLSDLLFGTRRFEDSGENRVLQEGIQDHVLYVLKLYDKTDPEQLSVNSHVMKDLGLDSLDQVEIIMAMEDEFGFEVPDIDAEKLKCPQEIVDYIADKKDVYE</sequence>
<reference evidence="16 17" key="1">
    <citation type="journal article" date="2019" name="PLoS ONE">
        <title>Genomic analyses reveal an absence of contemporary introgressive admixture between fin whales and blue whales, despite known hybrids.</title>
        <authorList>
            <person name="Westbury M.V."/>
            <person name="Petersen B."/>
            <person name="Lorenzen E.D."/>
        </authorList>
    </citation>
    <scope>NUCLEOTIDE SEQUENCE [LARGE SCALE GENOMIC DNA]</scope>
    <source>
        <strain evidence="16">FinWhale-01</strain>
    </source>
</reference>
<dbReference type="GO" id="GO:0000035">
    <property type="term" value="F:acyl binding"/>
    <property type="evidence" value="ECO:0007669"/>
    <property type="project" value="TreeGrafter"/>
</dbReference>
<dbReference type="Gene3D" id="1.10.1200.10">
    <property type="entry name" value="ACP-like"/>
    <property type="match status" value="1"/>
</dbReference>
<keyword evidence="13 14" id="KW-0275">Fatty acid biosynthesis</keyword>
<evidence type="ECO:0000256" key="13">
    <source>
        <dbReference type="ARBA" id="ARBA00023160"/>
    </source>
</evidence>
<keyword evidence="10" id="KW-0249">Electron transport</keyword>
<dbReference type="PROSITE" id="PS00012">
    <property type="entry name" value="PHOSPHOPANTETHEINE"/>
    <property type="match status" value="1"/>
</dbReference>
<keyword evidence="5 14" id="KW-0444">Lipid biosynthesis</keyword>
<keyword evidence="11" id="KW-0443">Lipid metabolism</keyword>
<dbReference type="AlphaFoldDB" id="A0A643BPJ5"/>
<dbReference type="PROSITE" id="PS50075">
    <property type="entry name" value="CARRIER"/>
    <property type="match status" value="1"/>
</dbReference>